<dbReference type="AlphaFoldDB" id="X5DIL0"/>
<protein>
    <submittedName>
        <fullName evidence="1">Uncharacterized protein</fullName>
    </submittedName>
</protein>
<reference evidence="1 2" key="1">
    <citation type="journal article" date="2015" name="Int. J. Syst. Evol. Microbiol.">
        <title>Revisiting Corynebacterium glyciniphilum (ex Kubota et al., 1972) sp. nov., nom. rev., isolated from putrefied banana.</title>
        <authorList>
            <person name="Al-Dilaimi A."/>
            <person name="Bednarz H."/>
            <person name="Lomker A."/>
            <person name="Niehaus K."/>
            <person name="Kalinowski J."/>
            <person name="Ruckert C."/>
        </authorList>
    </citation>
    <scope>NUCLEOTIDE SEQUENCE [LARGE SCALE GENOMIC DNA]</scope>
    <source>
        <strain evidence="1">AJ 3170</strain>
    </source>
</reference>
<dbReference type="KEGG" id="cgy:CGLY_02200"/>
<gene>
    <name evidence="1" type="ORF">CGLY_02200</name>
</gene>
<organism evidence="1 2">
    <name type="scientific">Corynebacterium glyciniphilum AJ 3170</name>
    <dbReference type="NCBI Taxonomy" id="1404245"/>
    <lineage>
        <taxon>Bacteria</taxon>
        <taxon>Bacillati</taxon>
        <taxon>Actinomycetota</taxon>
        <taxon>Actinomycetes</taxon>
        <taxon>Mycobacteriales</taxon>
        <taxon>Corynebacteriaceae</taxon>
        <taxon>Corynebacterium</taxon>
    </lineage>
</organism>
<dbReference type="Proteomes" id="UP000023703">
    <property type="component" value="Chromosome"/>
</dbReference>
<sequence>MGDVMTAVPEHAPCLDVDLTATPWLYPGPWPTSSGTLTAEGYFPGEVGLVGIADDLDRTPVVAVGSNASPGVMRTKLRNNGVSAVVPFIRACVPDTTTAFTAHVSPRGYIAAAPYRQPGTHTTMWVSFLDEEQLDCVDETEAPNYDRIHVGDTLTLDNSEELDGYDIYRSSWGLIPDVQHHTGRDIAPVPFAHRQAQCRVFRHVRERLVGAVPSLPDGSSEAVVTTLWEDGALAGRVSEELHGVAMDDGY</sequence>
<evidence type="ECO:0000313" key="1">
    <source>
        <dbReference type="EMBL" id="AHW62888.1"/>
    </source>
</evidence>
<dbReference type="eggNOG" id="ENOG5033322">
    <property type="taxonomic scope" value="Bacteria"/>
</dbReference>
<name>X5DIL0_9CORY</name>
<proteinExistence type="predicted"/>
<dbReference type="EMBL" id="CP006842">
    <property type="protein sequence ID" value="AHW62888.1"/>
    <property type="molecule type" value="Genomic_DNA"/>
</dbReference>
<evidence type="ECO:0000313" key="2">
    <source>
        <dbReference type="Proteomes" id="UP000023703"/>
    </source>
</evidence>
<dbReference type="HOGENOM" id="CLU_087610_0_0_11"/>
<keyword evidence="2" id="KW-1185">Reference proteome</keyword>
<dbReference type="STRING" id="1404245.CGLY_02200"/>
<accession>X5DIL0</accession>